<evidence type="ECO:0000256" key="3">
    <source>
        <dbReference type="ARBA" id="ARBA00023163"/>
    </source>
</evidence>
<dbReference type="KEGG" id="nar:Saro_0164"/>
<gene>
    <name evidence="5" type="ordered locus">Saro_0164</name>
</gene>
<dbReference type="InterPro" id="IPR036390">
    <property type="entry name" value="WH_DNA-bd_sf"/>
</dbReference>
<dbReference type="InterPro" id="IPR000524">
    <property type="entry name" value="Tscrpt_reg_HTH_GntR"/>
</dbReference>
<dbReference type="eggNOG" id="COG1725">
    <property type="taxonomic scope" value="Bacteria"/>
</dbReference>
<dbReference type="GO" id="GO:0003700">
    <property type="term" value="F:DNA-binding transcription factor activity"/>
    <property type="evidence" value="ECO:0007669"/>
    <property type="project" value="InterPro"/>
</dbReference>
<evidence type="ECO:0000259" key="4">
    <source>
        <dbReference type="PROSITE" id="PS50949"/>
    </source>
</evidence>
<reference evidence="6" key="1">
    <citation type="submission" date="2006-01" db="EMBL/GenBank/DDBJ databases">
        <title>Complete sequence of Novosphingobium aromaticivorans DSM 12444.</title>
        <authorList>
            <consortium name="US DOE Joint Genome Institute"/>
            <person name="Copeland A."/>
            <person name="Lucas S."/>
            <person name="Lapidus A."/>
            <person name="Barry K."/>
            <person name="Detter J.C."/>
            <person name="Glavina T."/>
            <person name="Hammon N."/>
            <person name="Israni S."/>
            <person name="Pitluck S."/>
            <person name="Chain P."/>
            <person name="Malfatti S."/>
            <person name="Shin M."/>
            <person name="Vergez L."/>
            <person name="Schmutz J."/>
            <person name="Larimer F."/>
            <person name="Land M."/>
            <person name="Kyrpides N."/>
            <person name="Ivanova N."/>
            <person name="Fredrickson J."/>
            <person name="Balkwill D."/>
            <person name="Romine M.F."/>
            <person name="Richardson P."/>
        </authorList>
    </citation>
    <scope>NUCLEOTIDE SEQUENCE [LARGE SCALE GENOMIC DNA]</scope>
    <source>
        <strain evidence="6">ATCC 700278 / DSM 12444 / CCUG 56034 / CIP 105152 / NBRC 16084 / F199</strain>
    </source>
</reference>
<organism evidence="5 6">
    <name type="scientific">Novosphingobium aromaticivorans (strain ATCC 700278 / DSM 12444 / CCUG 56034 / CIP 105152 / NBRC 16084 / F199)</name>
    <dbReference type="NCBI Taxonomy" id="279238"/>
    <lineage>
        <taxon>Bacteria</taxon>
        <taxon>Pseudomonadati</taxon>
        <taxon>Pseudomonadota</taxon>
        <taxon>Alphaproteobacteria</taxon>
        <taxon>Sphingomonadales</taxon>
        <taxon>Sphingomonadaceae</taxon>
        <taxon>Novosphingobium</taxon>
    </lineage>
</organism>
<dbReference type="Gene3D" id="6.10.250.1220">
    <property type="match status" value="1"/>
</dbReference>
<keyword evidence="2" id="KW-0238">DNA-binding</keyword>
<keyword evidence="6" id="KW-1185">Reference proteome</keyword>
<dbReference type="PANTHER" id="PTHR38445">
    <property type="entry name" value="HTH-TYPE TRANSCRIPTIONAL REPRESSOR YTRA"/>
    <property type="match status" value="1"/>
</dbReference>
<evidence type="ECO:0000313" key="6">
    <source>
        <dbReference type="Proteomes" id="UP000009134"/>
    </source>
</evidence>
<proteinExistence type="predicted"/>
<dbReference type="PANTHER" id="PTHR38445:SF10">
    <property type="entry name" value="GNTR-FAMILY TRANSCRIPTIONAL REGULATOR"/>
    <property type="match status" value="1"/>
</dbReference>
<evidence type="ECO:0000256" key="2">
    <source>
        <dbReference type="ARBA" id="ARBA00023125"/>
    </source>
</evidence>
<dbReference type="Proteomes" id="UP000009134">
    <property type="component" value="Chromosome"/>
</dbReference>
<dbReference type="AlphaFoldDB" id="Q2GC10"/>
<dbReference type="CDD" id="cd07377">
    <property type="entry name" value="WHTH_GntR"/>
    <property type="match status" value="1"/>
</dbReference>
<dbReference type="SMART" id="SM00345">
    <property type="entry name" value="HTH_GNTR"/>
    <property type="match status" value="1"/>
</dbReference>
<dbReference type="Pfam" id="PF00392">
    <property type="entry name" value="GntR"/>
    <property type="match status" value="1"/>
</dbReference>
<evidence type="ECO:0000256" key="1">
    <source>
        <dbReference type="ARBA" id="ARBA00023015"/>
    </source>
</evidence>
<accession>Q2GC10</accession>
<dbReference type="GO" id="GO:0003677">
    <property type="term" value="F:DNA binding"/>
    <property type="evidence" value="ECO:0007669"/>
    <property type="project" value="UniProtKB-KW"/>
</dbReference>
<dbReference type="HOGENOM" id="CLU_017584_10_0_5"/>
<protein>
    <submittedName>
        <fullName evidence="5">Transcriptional regulator, GntR family</fullName>
    </submittedName>
</protein>
<dbReference type="SUPFAM" id="SSF46785">
    <property type="entry name" value="Winged helix' DNA-binding domain"/>
    <property type="match status" value="1"/>
</dbReference>
<dbReference type="InterPro" id="IPR036388">
    <property type="entry name" value="WH-like_DNA-bd_sf"/>
</dbReference>
<dbReference type="EMBL" id="CP000248">
    <property type="protein sequence ID" value="ABD24613.1"/>
    <property type="molecule type" value="Genomic_DNA"/>
</dbReference>
<dbReference type="Gene3D" id="1.10.10.10">
    <property type="entry name" value="Winged helix-like DNA-binding domain superfamily/Winged helix DNA-binding domain"/>
    <property type="match status" value="1"/>
</dbReference>
<keyword evidence="3" id="KW-0804">Transcription</keyword>
<dbReference type="PROSITE" id="PS50949">
    <property type="entry name" value="HTH_GNTR"/>
    <property type="match status" value="1"/>
</dbReference>
<feature type="domain" description="HTH gntR-type" evidence="4">
    <location>
        <begin position="22"/>
        <end position="90"/>
    </location>
</feature>
<dbReference type="STRING" id="279238.Saro_0164"/>
<name>Q2GC10_NOVAD</name>
<sequence length="129" mass="14010">MGAPLYRGLYYGNIAPMSSSSRPVYLRLRDEIAAGIIDGRYPEGAVLPSVRAFATEQGANPLTVAKAYQQFQDEGLVTVQRGIGMFVAPGAATALLARERQTFLRDEWPEIAGRIRRLGLSLADLAELA</sequence>
<keyword evidence="1" id="KW-0805">Transcription regulation</keyword>
<evidence type="ECO:0000313" key="5">
    <source>
        <dbReference type="EMBL" id="ABD24613.1"/>
    </source>
</evidence>